<gene>
    <name evidence="4" type="ORF">DIY07_10430</name>
    <name evidence="3" type="ORF">DQ08_10155</name>
</gene>
<dbReference type="Proteomes" id="UP000269148">
    <property type="component" value="Unassembled WGS sequence"/>
</dbReference>
<dbReference type="EMBL" id="QLQD01000087">
    <property type="protein sequence ID" value="RLU54478.1"/>
    <property type="molecule type" value="Genomic_DNA"/>
</dbReference>
<dbReference type="OrthoDB" id="9797543at2"/>
<evidence type="ECO:0000313" key="6">
    <source>
        <dbReference type="Proteomes" id="UP000269148"/>
    </source>
</evidence>
<evidence type="ECO:0008006" key="7">
    <source>
        <dbReference type="Google" id="ProtNLM"/>
    </source>
</evidence>
<dbReference type="Gene3D" id="1.10.260.40">
    <property type="entry name" value="lambda repressor-like DNA-binding domains"/>
    <property type="match status" value="1"/>
</dbReference>
<evidence type="ECO:0000256" key="2">
    <source>
        <dbReference type="SAM" id="Phobius"/>
    </source>
</evidence>
<dbReference type="InterPro" id="IPR050400">
    <property type="entry name" value="Bact_Cytoskel_RodZ"/>
</dbReference>
<keyword evidence="5" id="KW-1185">Reference proteome</keyword>
<dbReference type="RefSeq" id="WP_003100521.1">
    <property type="nucleotide sequence ID" value="NZ_CP010783.1"/>
</dbReference>
<dbReference type="PANTHER" id="PTHR34475">
    <property type="match status" value="1"/>
</dbReference>
<dbReference type="GO" id="GO:0003677">
    <property type="term" value="F:DNA binding"/>
    <property type="evidence" value="ECO:0007669"/>
    <property type="project" value="InterPro"/>
</dbReference>
<keyword evidence="2" id="KW-1133">Transmembrane helix</keyword>
<dbReference type="Pfam" id="PF13413">
    <property type="entry name" value="HTH_25"/>
    <property type="match status" value="1"/>
</dbReference>
<feature type="compositionally biased region" description="Basic and acidic residues" evidence="1">
    <location>
        <begin position="152"/>
        <end position="161"/>
    </location>
</feature>
<keyword evidence="2" id="KW-0812">Transmembrane</keyword>
<sequence length="365" mass="41153">MRDKSLGELLREARVSKKITLDEIESKTGISSHYLLAMELDQFKIIPANKLDLFLKQYADIVLLDFYLLKEHYNEQMSQRESQTDELSVTQIVEEKLSQQKQKQNNTIVVPPIKVSNVASDLEKRIAQKMQLQALIDQKPEKKDLLTEEHKTLSKVAEKSPVETSTRPSSVRQKNEMDFKEDLDKSRSSRYKEEDSKSKSFLSVILLCLIAMAIVVFIFFTVWQQFSKETKHVDDVKSTFLDQSKKSSSSSSEPKSKIKTEVQDNYLLATVEKAHATVEVTVTLKDAESAWISLTNSEIADAGTTLTVDSPSYTATFPAEVTESLLTLGLAQGVTLKIDGQEVDLTNLPTTNVSYIALQFNNKAE</sequence>
<dbReference type="STRING" id="1346.BMF34_10095"/>
<name>A0A3L8GDT1_STRIN</name>
<keyword evidence="2" id="KW-0472">Membrane</keyword>
<feature type="compositionally biased region" description="Polar residues" evidence="1">
    <location>
        <begin position="162"/>
        <end position="172"/>
    </location>
</feature>
<feature type="compositionally biased region" description="Basic and acidic residues" evidence="1">
    <location>
        <begin position="173"/>
        <end position="191"/>
    </location>
</feature>
<evidence type="ECO:0000313" key="3">
    <source>
        <dbReference type="EMBL" id="AHY16779.1"/>
    </source>
</evidence>
<evidence type="ECO:0000256" key="1">
    <source>
        <dbReference type="SAM" id="MobiDB-lite"/>
    </source>
</evidence>
<reference evidence="3 5" key="1">
    <citation type="journal article" date="2014" name="Genome Announc.">
        <title>Complete Genome Sequence of a Virulent Strain, Streptococcus iniae ISET0901, Isolated from Diseased Tilapia.</title>
        <authorList>
            <person name="Pridgeon J.W."/>
            <person name="Zhang D."/>
            <person name="Zhang L."/>
        </authorList>
    </citation>
    <scope>NUCLEOTIDE SEQUENCE [LARGE SCALE GENOMIC DNA]</scope>
    <source>
        <strain evidence="3 5">ISET0901</strain>
    </source>
</reference>
<dbReference type="KEGG" id="siz:SI82_10060"/>
<feature type="transmembrane region" description="Helical" evidence="2">
    <location>
        <begin position="200"/>
        <end position="223"/>
    </location>
</feature>
<dbReference type="SMR" id="A0A3L8GDT1"/>
<dbReference type="GeneID" id="35766236"/>
<dbReference type="KEGG" id="sio:DW64_10140"/>
<organism evidence="4 6">
    <name type="scientific">Streptococcus iniae</name>
    <name type="common">Streptococcus shiloi</name>
    <dbReference type="NCBI Taxonomy" id="1346"/>
    <lineage>
        <taxon>Bacteria</taxon>
        <taxon>Bacillati</taxon>
        <taxon>Bacillota</taxon>
        <taxon>Bacilli</taxon>
        <taxon>Lactobacillales</taxon>
        <taxon>Streptococcaceae</taxon>
        <taxon>Streptococcus</taxon>
    </lineage>
</organism>
<evidence type="ECO:0000313" key="5">
    <source>
        <dbReference type="Proteomes" id="UP000025245"/>
    </source>
</evidence>
<dbReference type="EMBL" id="CP007586">
    <property type="protein sequence ID" value="AHY16779.1"/>
    <property type="molecule type" value="Genomic_DNA"/>
</dbReference>
<dbReference type="PANTHER" id="PTHR34475:SF1">
    <property type="entry name" value="CYTOSKELETON PROTEIN RODZ"/>
    <property type="match status" value="1"/>
</dbReference>
<dbReference type="InterPro" id="IPR010982">
    <property type="entry name" value="Lambda_DNA-bd_dom_sf"/>
</dbReference>
<dbReference type="AlphaFoldDB" id="A0A3L8GDT1"/>
<reference evidence="4 6" key="2">
    <citation type="submission" date="2018-06" db="EMBL/GenBank/DDBJ databases">
        <title>Mutators as drivers of adaptation in pathogenic bacteria and a risk factor for host jumps and vaccine escape.</title>
        <authorList>
            <person name="Barnes A.C."/>
            <person name="Silayeva O."/>
        </authorList>
    </citation>
    <scope>NUCLEOTIDE SEQUENCE [LARGE SCALE GENOMIC DNA]</scope>
    <source>
        <strain evidence="4 6">QMA0445</strain>
    </source>
</reference>
<proteinExistence type="predicted"/>
<protein>
    <recommendedName>
        <fullName evidence="7">Helix-turn-helix domain-containing protein</fullName>
    </recommendedName>
</protein>
<dbReference type="KEGG" id="siq:DQ08_10155"/>
<evidence type="ECO:0000313" key="4">
    <source>
        <dbReference type="EMBL" id="RLU54478.1"/>
    </source>
</evidence>
<accession>A0A3L8GDT1</accession>
<dbReference type="Proteomes" id="UP000025245">
    <property type="component" value="Chromosome"/>
</dbReference>
<dbReference type="SUPFAM" id="SSF47413">
    <property type="entry name" value="lambda repressor-like DNA-binding domains"/>
    <property type="match status" value="1"/>
</dbReference>
<feature type="region of interest" description="Disordered" evidence="1">
    <location>
        <begin position="152"/>
        <end position="191"/>
    </location>
</feature>